<evidence type="ECO:0000313" key="3">
    <source>
        <dbReference type="Proteomes" id="UP000023435"/>
    </source>
</evidence>
<dbReference type="Proteomes" id="UP000023435">
    <property type="component" value="Unassembled WGS sequence"/>
</dbReference>
<feature type="domain" description="JmjC" evidence="1">
    <location>
        <begin position="96"/>
        <end position="257"/>
    </location>
</feature>
<dbReference type="PROSITE" id="PS51184">
    <property type="entry name" value="JMJC"/>
    <property type="match status" value="1"/>
</dbReference>
<reference evidence="2 3" key="1">
    <citation type="journal article" date="2014" name="Genome Announc.">
        <title>Draft Genome Sequence of Lysobacter capsici AZ78, a Bacterium Antagonistic to Plant-Pathogenic Oomycetes.</title>
        <authorList>
            <person name="Puopolo G."/>
            <person name="Sonego P."/>
            <person name="Engelen K."/>
            <person name="Pertot I."/>
        </authorList>
    </citation>
    <scope>NUCLEOTIDE SEQUENCE [LARGE SCALE GENOMIC DNA]</scope>
    <source>
        <strain evidence="2 3">AZ78</strain>
    </source>
</reference>
<organism evidence="2 3">
    <name type="scientific">Lysobacter capsici AZ78</name>
    <dbReference type="NCBI Taxonomy" id="1444315"/>
    <lineage>
        <taxon>Bacteria</taxon>
        <taxon>Pseudomonadati</taxon>
        <taxon>Pseudomonadota</taxon>
        <taxon>Gammaproteobacteria</taxon>
        <taxon>Lysobacterales</taxon>
        <taxon>Lysobacteraceae</taxon>
        <taxon>Lysobacter</taxon>
    </lineage>
</organism>
<accession>A0A108U5F2</accession>
<comment type="caution">
    <text evidence="2">The sequence shown here is derived from an EMBL/GenBank/DDBJ whole genome shotgun (WGS) entry which is preliminary data.</text>
</comment>
<dbReference type="Pfam" id="PF08007">
    <property type="entry name" value="JmjC_2"/>
    <property type="match status" value="1"/>
</dbReference>
<dbReference type="Gene3D" id="2.60.120.650">
    <property type="entry name" value="Cupin"/>
    <property type="match status" value="1"/>
</dbReference>
<dbReference type="EMBL" id="JAJA02000001">
    <property type="protein sequence ID" value="KWS02905.1"/>
    <property type="molecule type" value="Genomic_DNA"/>
</dbReference>
<evidence type="ECO:0000313" key="2">
    <source>
        <dbReference type="EMBL" id="KWS02905.1"/>
    </source>
</evidence>
<gene>
    <name evidence="2" type="ORF">AZ78_0451</name>
</gene>
<dbReference type="OrthoDB" id="479699at2"/>
<name>A0A108U5F2_9GAMM</name>
<dbReference type="RefSeq" id="WP_036107234.1">
    <property type="nucleotide sequence ID" value="NZ_JAJA02000001.1"/>
</dbReference>
<protein>
    <submittedName>
        <fullName evidence="2">Cupin family protein</fullName>
    </submittedName>
</protein>
<dbReference type="InterPro" id="IPR003347">
    <property type="entry name" value="JmjC_dom"/>
</dbReference>
<proteinExistence type="predicted"/>
<evidence type="ECO:0000259" key="1">
    <source>
        <dbReference type="PROSITE" id="PS51184"/>
    </source>
</evidence>
<sequence length="429" mass="45367">MLLDDEHALATQIANAWGGPPRLFKNALSAPLFTPAEFIQALSTTAQAMASGRKEPFGRANLAGRSPAIHELLAFFPGPDIRSFEQYEAQVGQAFPGSEFSVILDKVDIALPSIRRKLTPTLHGLFGRVGYPARGIHSCIYAGTYSSTPFGIHMDDCHVLMATGIGTKKMAFWPRAYFEHRAELVQAGSPAHAGEALAALLADATILEVGPEDLLYWPAGEWHVAVNDSGRFCASLSIGIYHKGDTSEILKKAVVLPSGPAANSDHKALDALDLDGLSAASAAGGGMSSPERLRRMWDALSADITAPHAAELAFAAHTLGIRTSAGFGPLPQHGVGEQAGEHDCDAQAVVDEDRHGLDWTTVGDKLLACAHGQVLVFDRNTQAVAALLAGVKQGMPTRVADFAALVPDDAHSPLRAFLANLRPGAAIVE</sequence>
<dbReference type="SUPFAM" id="SSF51197">
    <property type="entry name" value="Clavaminate synthase-like"/>
    <property type="match status" value="1"/>
</dbReference>
<dbReference type="AlphaFoldDB" id="A0A108U5F2"/>
<keyword evidence="3" id="KW-1185">Reference proteome</keyword>